<reference evidence="2 3" key="1">
    <citation type="journal article" date="2016" name="Nat. Commun.">
        <title>Thousands of microbial genomes shed light on interconnected biogeochemical processes in an aquifer system.</title>
        <authorList>
            <person name="Anantharaman K."/>
            <person name="Brown C.T."/>
            <person name="Hug L.A."/>
            <person name="Sharon I."/>
            <person name="Castelle C.J."/>
            <person name="Probst A.J."/>
            <person name="Thomas B.C."/>
            <person name="Singh A."/>
            <person name="Wilkins M.J."/>
            <person name="Karaoz U."/>
            <person name="Brodie E.L."/>
            <person name="Williams K.H."/>
            <person name="Hubbard S.S."/>
            <person name="Banfield J.F."/>
        </authorList>
    </citation>
    <scope>NUCLEOTIDE SEQUENCE [LARGE SCALE GENOMIC DNA]</scope>
</reference>
<organism evidence="2 3">
    <name type="scientific">Candidatus Terrybacteria bacterium RIFCSPHIGHO2_01_FULL_48_17</name>
    <dbReference type="NCBI Taxonomy" id="1802362"/>
    <lineage>
        <taxon>Bacteria</taxon>
        <taxon>Candidatus Terryibacteriota</taxon>
    </lineage>
</organism>
<keyword evidence="1" id="KW-0472">Membrane</keyword>
<feature type="transmembrane region" description="Helical" evidence="1">
    <location>
        <begin position="6"/>
        <end position="30"/>
    </location>
</feature>
<keyword evidence="1" id="KW-1133">Transmembrane helix</keyword>
<dbReference type="STRING" id="1802362.A2806_00570"/>
<dbReference type="AlphaFoldDB" id="A0A1G2PIF4"/>
<name>A0A1G2PIF4_9BACT</name>
<feature type="transmembrane region" description="Helical" evidence="1">
    <location>
        <begin position="99"/>
        <end position="120"/>
    </location>
</feature>
<keyword evidence="1" id="KW-0812">Transmembrane</keyword>
<feature type="transmembrane region" description="Helical" evidence="1">
    <location>
        <begin position="37"/>
        <end position="61"/>
    </location>
</feature>
<dbReference type="Proteomes" id="UP000177629">
    <property type="component" value="Unassembled WGS sequence"/>
</dbReference>
<protein>
    <recommendedName>
        <fullName evidence="4">Transporter</fullName>
    </recommendedName>
</protein>
<evidence type="ECO:0008006" key="4">
    <source>
        <dbReference type="Google" id="ProtNLM"/>
    </source>
</evidence>
<evidence type="ECO:0000256" key="1">
    <source>
        <dbReference type="SAM" id="Phobius"/>
    </source>
</evidence>
<accession>A0A1G2PIF4</accession>
<feature type="transmembrane region" description="Helical" evidence="1">
    <location>
        <begin position="67"/>
        <end position="87"/>
    </location>
</feature>
<comment type="caution">
    <text evidence="2">The sequence shown here is derived from an EMBL/GenBank/DDBJ whole genome shotgun (WGS) entry which is preliminary data.</text>
</comment>
<gene>
    <name evidence="2" type="ORF">A2806_00570</name>
</gene>
<evidence type="ECO:0000313" key="2">
    <source>
        <dbReference type="EMBL" id="OHA48118.1"/>
    </source>
</evidence>
<proteinExistence type="predicted"/>
<evidence type="ECO:0000313" key="3">
    <source>
        <dbReference type="Proteomes" id="UP000177629"/>
    </source>
</evidence>
<dbReference type="EMBL" id="MHSS01000008">
    <property type="protein sequence ID" value="OHA48118.1"/>
    <property type="molecule type" value="Genomic_DNA"/>
</dbReference>
<sequence length="121" mass="13955">MHNGIMIRTTFILLLTLLNWGIILSALSLVRDMPRPLFVFFHYGLNIIVFGLVFGLFYKYIGSPNPFTTTITAMAGLFLYEFVFWKFVYSGDPMQYLTFIDWIVPAFLIASTIYLVGIYLS</sequence>